<sequence>MNKTKSKTSKSKFYAKLAIIFLLILLSNVILIPIIFRIGAAFVSSTHKNPAPIGMGAITFMVLLGSLGIACLILFYVFAGLAAFLTTNMTAKLVTFIGCITMPIFGIIGLAFIMKENRDVIIPTPEKSNQENTSVSNKE</sequence>
<keyword evidence="2" id="KW-1185">Reference proteome</keyword>
<organism evidence="1 2">
    <name type="scientific">Metamycoplasma cloacale</name>
    <dbReference type="NCBI Taxonomy" id="92401"/>
    <lineage>
        <taxon>Bacteria</taxon>
        <taxon>Bacillati</taxon>
        <taxon>Mycoplasmatota</taxon>
        <taxon>Mycoplasmoidales</taxon>
        <taxon>Metamycoplasmataceae</taxon>
        <taxon>Metamycoplasma</taxon>
    </lineage>
</organism>
<reference evidence="2" key="1">
    <citation type="submission" date="2018-06" db="EMBL/GenBank/DDBJ databases">
        <title>Complete genome sequences of Mycoplasma anatis, M. anseris and M. cloacale type strains.</title>
        <authorList>
            <person name="Grozner D."/>
            <person name="Forro B."/>
            <person name="Sulyok K.M."/>
            <person name="Marton S."/>
            <person name="Kreizinger Z."/>
            <person name="Banyai K."/>
            <person name="Gyuranecz M."/>
        </authorList>
    </citation>
    <scope>NUCLEOTIDE SEQUENCE [LARGE SCALE GENOMIC DNA]</scope>
    <source>
        <strain evidence="2">NCTC 10199</strain>
    </source>
</reference>
<dbReference type="EMBL" id="CP030103">
    <property type="protein sequence ID" value="AWX42960.1"/>
    <property type="molecule type" value="Genomic_DNA"/>
</dbReference>
<dbReference type="Proteomes" id="UP000249865">
    <property type="component" value="Chromosome"/>
</dbReference>
<dbReference type="RefSeq" id="WP_029330143.1">
    <property type="nucleotide sequence ID" value="NZ_CP030103.1"/>
</dbReference>
<evidence type="ECO:0000313" key="2">
    <source>
        <dbReference type="Proteomes" id="UP000249865"/>
    </source>
</evidence>
<dbReference type="KEGG" id="mclo:DK849_02725"/>
<name>A0A2Z4LMK9_9BACT</name>
<dbReference type="AlphaFoldDB" id="A0A2Z4LMK9"/>
<accession>A0A2Z4LMK9</accession>
<gene>
    <name evidence="1" type="ORF">DK849_02725</name>
</gene>
<protein>
    <submittedName>
        <fullName evidence="1">Uncharacterized protein</fullName>
    </submittedName>
</protein>
<proteinExistence type="predicted"/>
<evidence type="ECO:0000313" key="1">
    <source>
        <dbReference type="EMBL" id="AWX42960.1"/>
    </source>
</evidence>